<dbReference type="AlphaFoldDB" id="A0A6F8XTP1"/>
<dbReference type="NCBIfam" id="TIGR01297">
    <property type="entry name" value="CDF"/>
    <property type="match status" value="1"/>
</dbReference>
<dbReference type="Pfam" id="PF01545">
    <property type="entry name" value="Cation_efflux"/>
    <property type="match status" value="1"/>
</dbReference>
<evidence type="ECO:0000256" key="2">
    <source>
        <dbReference type="ARBA" id="ARBA00022448"/>
    </source>
</evidence>
<evidence type="ECO:0000313" key="9">
    <source>
        <dbReference type="EMBL" id="BCB77108.1"/>
    </source>
</evidence>
<comment type="subcellular location">
    <subcellularLocation>
        <location evidence="1">Membrane</location>
        <topology evidence="1">Multi-pass membrane protein</topology>
    </subcellularLocation>
</comment>
<keyword evidence="2" id="KW-0813">Transport</keyword>
<dbReference type="SUPFAM" id="SSF160240">
    <property type="entry name" value="Cation efflux protein cytoplasmic domain-like"/>
    <property type="match status" value="1"/>
</dbReference>
<evidence type="ECO:0000259" key="8">
    <source>
        <dbReference type="Pfam" id="PF01545"/>
    </source>
</evidence>
<dbReference type="InterPro" id="IPR027469">
    <property type="entry name" value="Cation_efflux_TMD_sf"/>
</dbReference>
<evidence type="ECO:0000256" key="3">
    <source>
        <dbReference type="ARBA" id="ARBA00022692"/>
    </source>
</evidence>
<proteinExistence type="predicted"/>
<feature type="region of interest" description="Disordered" evidence="6">
    <location>
        <begin position="1"/>
        <end position="21"/>
    </location>
</feature>
<feature type="transmembrane region" description="Helical" evidence="7">
    <location>
        <begin position="136"/>
        <end position="154"/>
    </location>
</feature>
<feature type="transmembrane region" description="Helical" evidence="7">
    <location>
        <begin position="189"/>
        <end position="212"/>
    </location>
</feature>
<evidence type="ECO:0000256" key="5">
    <source>
        <dbReference type="ARBA" id="ARBA00023136"/>
    </source>
</evidence>
<evidence type="ECO:0000256" key="7">
    <source>
        <dbReference type="SAM" id="Phobius"/>
    </source>
</evidence>
<feature type="transmembrane region" description="Helical" evidence="7">
    <location>
        <begin position="218"/>
        <end position="241"/>
    </location>
</feature>
<dbReference type="SUPFAM" id="SSF161111">
    <property type="entry name" value="Cation efflux protein transmembrane domain-like"/>
    <property type="match status" value="1"/>
</dbReference>
<keyword evidence="4 7" id="KW-1133">Transmembrane helix</keyword>
<reference evidence="9 10" key="1">
    <citation type="submission" date="2020-03" db="EMBL/GenBank/DDBJ databases">
        <title>Whole genome shotgun sequence of Phytohabitans flavus NBRC 107702.</title>
        <authorList>
            <person name="Komaki H."/>
            <person name="Tamura T."/>
        </authorList>
    </citation>
    <scope>NUCLEOTIDE SEQUENCE [LARGE SCALE GENOMIC DNA]</scope>
    <source>
        <strain evidence="9 10">NBRC 107702</strain>
    </source>
</reference>
<name>A0A6F8XTP1_9ACTN</name>
<accession>A0A6F8XTP1</accession>
<sequence>MSDSGPTPLPPDLNDRLARGGDPSESVGTVIVAGVANVAIGIAKLLAGLISGSAAMLSEAAHSVADTTTEVLLFTALRRGGRPADELHPFGYGKESYVWAFIAALFTFVAGAGFSITHGVHTIRSGEHSGDYTVSYIVLAVSFVIESVSLTRAVRQIRASAQGWRVRPLRFLLVTPDTTIKAVFLEDSAALVGLFLAAAGLGLSHATGQVVWDGLASVAIGLLLLVAASTLARANISLLVGRAATPRIRRMIVEELSALPHVEGIQTLFTMQLGPAEVLVAAKVDFTDQATGADIETAADEAERRLRARYSGIRYVFLDPTTRRG</sequence>
<dbReference type="InterPro" id="IPR036837">
    <property type="entry name" value="Cation_efflux_CTD_sf"/>
</dbReference>
<dbReference type="InterPro" id="IPR040177">
    <property type="entry name" value="SLC30A9"/>
</dbReference>
<dbReference type="PANTHER" id="PTHR13414:SF9">
    <property type="entry name" value="PROTON-COUPLED ZINC ANTIPORTER SLC30A9, MITOCHONDRIAL"/>
    <property type="match status" value="1"/>
</dbReference>
<dbReference type="Proteomes" id="UP000502508">
    <property type="component" value="Chromosome"/>
</dbReference>
<evidence type="ECO:0000256" key="1">
    <source>
        <dbReference type="ARBA" id="ARBA00004141"/>
    </source>
</evidence>
<feature type="transmembrane region" description="Helical" evidence="7">
    <location>
        <begin position="27"/>
        <end position="47"/>
    </location>
</feature>
<organism evidence="9 10">
    <name type="scientific">Phytohabitans flavus</name>
    <dbReference type="NCBI Taxonomy" id="1076124"/>
    <lineage>
        <taxon>Bacteria</taxon>
        <taxon>Bacillati</taxon>
        <taxon>Actinomycetota</taxon>
        <taxon>Actinomycetes</taxon>
        <taxon>Micromonosporales</taxon>
        <taxon>Micromonosporaceae</taxon>
    </lineage>
</organism>
<reference evidence="9 10" key="2">
    <citation type="submission" date="2020-03" db="EMBL/GenBank/DDBJ databases">
        <authorList>
            <person name="Ichikawa N."/>
            <person name="Kimura A."/>
            <person name="Kitahashi Y."/>
            <person name="Uohara A."/>
        </authorList>
    </citation>
    <scope>NUCLEOTIDE SEQUENCE [LARGE SCALE GENOMIC DNA]</scope>
    <source>
        <strain evidence="9 10">NBRC 107702</strain>
    </source>
</reference>
<protein>
    <submittedName>
        <fullName evidence="9">Cation diffusion facilitator transporter</fullName>
    </submittedName>
</protein>
<dbReference type="InterPro" id="IPR002524">
    <property type="entry name" value="Cation_efflux"/>
</dbReference>
<gene>
    <name evidence="9" type="ORF">Pflav_035180</name>
</gene>
<keyword evidence="5 7" id="KW-0472">Membrane</keyword>
<keyword evidence="3 7" id="KW-0812">Transmembrane</keyword>
<dbReference type="KEGG" id="pfla:Pflav_035180"/>
<dbReference type="PANTHER" id="PTHR13414">
    <property type="entry name" value="HUEL-CATION TRANSPORTER"/>
    <property type="match status" value="1"/>
</dbReference>
<dbReference type="GO" id="GO:0008324">
    <property type="term" value="F:monoatomic cation transmembrane transporter activity"/>
    <property type="evidence" value="ECO:0007669"/>
    <property type="project" value="InterPro"/>
</dbReference>
<dbReference type="Gene3D" id="1.20.1510.10">
    <property type="entry name" value="Cation efflux protein transmembrane domain"/>
    <property type="match status" value="1"/>
</dbReference>
<evidence type="ECO:0000313" key="10">
    <source>
        <dbReference type="Proteomes" id="UP000502508"/>
    </source>
</evidence>
<dbReference type="GO" id="GO:0006829">
    <property type="term" value="P:zinc ion transport"/>
    <property type="evidence" value="ECO:0007669"/>
    <property type="project" value="InterPro"/>
</dbReference>
<keyword evidence="10" id="KW-1185">Reference proteome</keyword>
<evidence type="ECO:0000256" key="4">
    <source>
        <dbReference type="ARBA" id="ARBA00022989"/>
    </source>
</evidence>
<dbReference type="GO" id="GO:0016020">
    <property type="term" value="C:membrane"/>
    <property type="evidence" value="ECO:0007669"/>
    <property type="project" value="UniProtKB-SubCell"/>
</dbReference>
<feature type="transmembrane region" description="Helical" evidence="7">
    <location>
        <begin position="97"/>
        <end position="116"/>
    </location>
</feature>
<evidence type="ECO:0000256" key="6">
    <source>
        <dbReference type="SAM" id="MobiDB-lite"/>
    </source>
</evidence>
<feature type="domain" description="Cation efflux protein transmembrane" evidence="8">
    <location>
        <begin position="30"/>
        <end position="240"/>
    </location>
</feature>
<dbReference type="EMBL" id="AP022870">
    <property type="protein sequence ID" value="BCB77108.1"/>
    <property type="molecule type" value="Genomic_DNA"/>
</dbReference>
<dbReference type="InterPro" id="IPR058533">
    <property type="entry name" value="Cation_efflux_TM"/>
</dbReference>